<dbReference type="InterPro" id="IPR008929">
    <property type="entry name" value="Chondroitin_lyas"/>
</dbReference>
<reference evidence="9" key="2">
    <citation type="submission" date="2020-09" db="EMBL/GenBank/DDBJ databases">
        <authorList>
            <person name="Sun Q."/>
            <person name="Ohkuma M."/>
        </authorList>
    </citation>
    <scope>NUCLEOTIDE SEQUENCE</scope>
    <source>
        <strain evidence="9">JCM 3051</strain>
    </source>
</reference>
<dbReference type="GO" id="GO:0016837">
    <property type="term" value="F:carbon-oxygen lyase activity, acting on polysaccharides"/>
    <property type="evidence" value="ECO:0007669"/>
    <property type="project" value="UniProtKB-ARBA"/>
</dbReference>
<dbReference type="Pfam" id="PF08124">
    <property type="entry name" value="Lyase_8_N"/>
    <property type="match status" value="1"/>
</dbReference>
<dbReference type="InterPro" id="IPR004103">
    <property type="entry name" value="Lyase_8_C"/>
</dbReference>
<reference evidence="9" key="1">
    <citation type="journal article" date="2014" name="Int. J. Syst. Evol. Microbiol.">
        <title>Complete genome sequence of Corynebacterium casei LMG S-19264T (=DSM 44701T), isolated from a smear-ripened cheese.</title>
        <authorList>
            <consortium name="US DOE Joint Genome Institute (JGI-PGF)"/>
            <person name="Walter F."/>
            <person name="Albersmeier A."/>
            <person name="Kalinowski J."/>
            <person name="Ruckert C."/>
        </authorList>
    </citation>
    <scope>NUCLEOTIDE SEQUENCE</scope>
    <source>
        <strain evidence="9">JCM 3051</strain>
    </source>
</reference>
<evidence type="ECO:0000259" key="7">
    <source>
        <dbReference type="Pfam" id="PF02884"/>
    </source>
</evidence>
<evidence type="ECO:0000256" key="2">
    <source>
        <dbReference type="ARBA" id="ARBA00022729"/>
    </source>
</evidence>
<dbReference type="Proteomes" id="UP000655589">
    <property type="component" value="Unassembled WGS sequence"/>
</dbReference>
<dbReference type="SUPFAM" id="SSF48230">
    <property type="entry name" value="Chondroitin AC/alginate lyase"/>
    <property type="match status" value="1"/>
</dbReference>
<feature type="domain" description="Polysaccharide lyase family 8 central" evidence="6">
    <location>
        <begin position="387"/>
        <end position="650"/>
    </location>
</feature>
<protein>
    <submittedName>
        <fullName evidence="9">Lyase</fullName>
    </submittedName>
</protein>
<dbReference type="CDD" id="cd01083">
    <property type="entry name" value="GAG_Lyase"/>
    <property type="match status" value="1"/>
</dbReference>
<evidence type="ECO:0000256" key="1">
    <source>
        <dbReference type="ARBA" id="ARBA00006699"/>
    </source>
</evidence>
<feature type="domain" description="Polysaccharide lyase 8 N-terminal alpha-helical" evidence="8">
    <location>
        <begin position="86"/>
        <end position="366"/>
    </location>
</feature>
<keyword evidence="2" id="KW-0732">Signal</keyword>
<organism evidence="9 10">
    <name type="scientific">Promicromonospora citrea</name>
    <dbReference type="NCBI Taxonomy" id="43677"/>
    <lineage>
        <taxon>Bacteria</taxon>
        <taxon>Bacillati</taxon>
        <taxon>Actinomycetota</taxon>
        <taxon>Actinomycetes</taxon>
        <taxon>Micrococcales</taxon>
        <taxon>Promicromonosporaceae</taxon>
        <taxon>Promicromonospora</taxon>
    </lineage>
</organism>
<evidence type="ECO:0000313" key="9">
    <source>
        <dbReference type="EMBL" id="GGM18695.1"/>
    </source>
</evidence>
<dbReference type="GO" id="GO:0030246">
    <property type="term" value="F:carbohydrate binding"/>
    <property type="evidence" value="ECO:0007669"/>
    <property type="project" value="InterPro"/>
</dbReference>
<dbReference type="Pfam" id="PF02884">
    <property type="entry name" value="Lyase_8_C"/>
    <property type="match status" value="1"/>
</dbReference>
<evidence type="ECO:0000256" key="4">
    <source>
        <dbReference type="PIRSR" id="PIRSR638970-1"/>
    </source>
</evidence>
<dbReference type="EMBL" id="BMPT01000004">
    <property type="protein sequence ID" value="GGM18695.1"/>
    <property type="molecule type" value="Genomic_DNA"/>
</dbReference>
<dbReference type="GO" id="GO:0005576">
    <property type="term" value="C:extracellular region"/>
    <property type="evidence" value="ECO:0007669"/>
    <property type="project" value="InterPro"/>
</dbReference>
<dbReference type="Gene3D" id="2.60.220.10">
    <property type="entry name" value="Polysaccharide lyase family 8-like, C-terminal"/>
    <property type="match status" value="1"/>
</dbReference>
<comment type="caution">
    <text evidence="9">The sequence shown here is derived from an EMBL/GenBank/DDBJ whole genome shotgun (WGS) entry which is preliminary data.</text>
</comment>
<proteinExistence type="inferred from homology"/>
<keyword evidence="10" id="KW-1185">Reference proteome</keyword>
<dbReference type="Gene3D" id="2.70.98.10">
    <property type="match status" value="1"/>
</dbReference>
<dbReference type="InterPro" id="IPR011071">
    <property type="entry name" value="Lyase_8-like_C"/>
</dbReference>
<dbReference type="InterPro" id="IPR014718">
    <property type="entry name" value="GH-type_carb-bd"/>
</dbReference>
<feature type="active site" evidence="4">
    <location>
        <position position="330"/>
    </location>
</feature>
<keyword evidence="3 9" id="KW-0456">Lyase</keyword>
<dbReference type="GO" id="GO:0005975">
    <property type="term" value="P:carbohydrate metabolic process"/>
    <property type="evidence" value="ECO:0007669"/>
    <property type="project" value="InterPro"/>
</dbReference>
<keyword evidence="5" id="KW-1133">Transmembrane helix</keyword>
<accession>A0A8H9GF47</accession>
<keyword evidence="5" id="KW-0812">Transmembrane</keyword>
<dbReference type="InterPro" id="IPR038970">
    <property type="entry name" value="Lyase_8"/>
</dbReference>
<feature type="active site" evidence="4">
    <location>
        <position position="276"/>
    </location>
</feature>
<dbReference type="PANTHER" id="PTHR38481:SF1">
    <property type="entry name" value="HYALURONATE LYASE"/>
    <property type="match status" value="1"/>
</dbReference>
<feature type="transmembrane region" description="Helical" evidence="5">
    <location>
        <begin position="37"/>
        <end position="58"/>
    </location>
</feature>
<feature type="active site" evidence="4">
    <location>
        <position position="267"/>
    </location>
</feature>
<dbReference type="InterPro" id="IPR003159">
    <property type="entry name" value="Lyase_8_central_dom"/>
</dbReference>
<keyword evidence="5" id="KW-0472">Membrane</keyword>
<evidence type="ECO:0000259" key="6">
    <source>
        <dbReference type="Pfam" id="PF02278"/>
    </source>
</evidence>
<gene>
    <name evidence="9" type="ORF">GCM10010102_12780</name>
</gene>
<evidence type="ECO:0000313" key="10">
    <source>
        <dbReference type="Proteomes" id="UP000655589"/>
    </source>
</evidence>
<name>A0A8H9GF47_9MICO</name>
<comment type="similarity">
    <text evidence="1">Belongs to the polysaccharide lyase 8 family.</text>
</comment>
<evidence type="ECO:0000256" key="3">
    <source>
        <dbReference type="ARBA" id="ARBA00023239"/>
    </source>
</evidence>
<dbReference type="SUPFAM" id="SSF49863">
    <property type="entry name" value="Hyaluronate lyase-like, C-terminal domain"/>
    <property type="match status" value="1"/>
</dbReference>
<evidence type="ECO:0000256" key="5">
    <source>
        <dbReference type="SAM" id="Phobius"/>
    </source>
</evidence>
<dbReference type="Pfam" id="PF02278">
    <property type="entry name" value="Lyase_8"/>
    <property type="match status" value="1"/>
</dbReference>
<dbReference type="AlphaFoldDB" id="A0A8H9GF47"/>
<feature type="domain" description="Polysaccharide lyase family 8 C-terminal" evidence="7">
    <location>
        <begin position="665"/>
        <end position="725"/>
    </location>
</feature>
<evidence type="ECO:0000259" key="8">
    <source>
        <dbReference type="Pfam" id="PF08124"/>
    </source>
</evidence>
<dbReference type="Gene3D" id="1.50.10.100">
    <property type="entry name" value="Chondroitin AC/alginate lyase"/>
    <property type="match status" value="1"/>
</dbReference>
<dbReference type="InterPro" id="IPR012970">
    <property type="entry name" value="Lyase_8_alpha_N"/>
</dbReference>
<sequence length="776" mass="83305">MARAGTAARTRWWLTCDPEETALSTDHHDPTVTRRQALRIGGIALGASALAAGGLLAWDAVRDRAHPLAGVRRRWLARLTGGPVREVDADAEGLLDRLGRGGRWTDLALADREQRVALRISAERLRRVARAYATPGSRHEHDPRLRDLLLEHLDRLHADYARWPDGSGNWWDREVGVPLQLTAASLLLYDDLGDDRLHRWMTTVHERTPAPSYTAANRAWTGRVVVERALLLDDPDALVAGLRGMTPAWRPVREGDGVRPDGSFLQHDVHPYSGGYGLSLLTSAASVLALLHGTPWQAPADAVDDLVRWVDQGLAPWLHDGAVLAPVRGRNVARASVGDGAAARTAASALRLLARAVDDEDAQRLTGLAAWVSPDTDGGVPPPVGTRVFPAMDRVVHRRPGFVLALALSSSRVAGYESIGAENLHGWYTGSGATFLYDGPGSPYDDHFWPTVDATRVPGTTVARGTPADAAGAGTRPRTHWAGGAALGSLAAIGMAFDHPPAEGTAPVRGRKSWFLLDDEVVALGAGIASAAGRPVETVVDNRRLADPAQRLLVDGWAVPRDAAAPTAVDDARWAHLSAPGSATGVGYVFRPGQRVRLLRERRTGRWSDINRSAPHRDATVRTNGFATVWLEHGTDPADGRYGYVLLPGTTAQEVAARAAAPRTEVLADSPAVQAVRRGGTVALNVWQERAPETGGVRCDRPAAVLVVEEEGRLTVALADPTQRLDRDLRVMIARSARGVAATHDRVRVERHSPAITLVADLRGARGATVTATFDL</sequence>
<dbReference type="InterPro" id="IPR011013">
    <property type="entry name" value="Gal_mutarotase_sf_dom"/>
</dbReference>
<dbReference type="SUPFAM" id="SSF74650">
    <property type="entry name" value="Galactose mutarotase-like"/>
    <property type="match status" value="1"/>
</dbReference>
<dbReference type="PANTHER" id="PTHR38481">
    <property type="entry name" value="HYALURONATE LYASE"/>
    <property type="match status" value="1"/>
</dbReference>